<accession>A0A1U9NLH0</accession>
<gene>
    <name evidence="2" type="ORF">STSP2_01954</name>
</gene>
<dbReference type="AlphaFoldDB" id="A0A1U9NLH0"/>
<proteinExistence type="predicted"/>
<feature type="compositionally biased region" description="Basic and acidic residues" evidence="1">
    <location>
        <begin position="35"/>
        <end position="47"/>
    </location>
</feature>
<organism evidence="2 3">
    <name type="scientific">Anaerohalosphaera lusitana</name>
    <dbReference type="NCBI Taxonomy" id="1936003"/>
    <lineage>
        <taxon>Bacteria</taxon>
        <taxon>Pseudomonadati</taxon>
        <taxon>Planctomycetota</taxon>
        <taxon>Phycisphaerae</taxon>
        <taxon>Sedimentisphaerales</taxon>
        <taxon>Anaerohalosphaeraceae</taxon>
        <taxon>Anaerohalosphaera</taxon>
    </lineage>
</organism>
<evidence type="ECO:0000313" key="2">
    <source>
        <dbReference type="EMBL" id="AQT68781.1"/>
    </source>
</evidence>
<name>A0A1U9NLH0_9BACT</name>
<dbReference type="EMBL" id="CP019791">
    <property type="protein sequence ID" value="AQT68781.1"/>
    <property type="molecule type" value="Genomic_DNA"/>
</dbReference>
<dbReference type="Proteomes" id="UP000189674">
    <property type="component" value="Chromosome"/>
</dbReference>
<dbReference type="KEGG" id="alus:STSP2_01954"/>
<protein>
    <submittedName>
        <fullName evidence="2">Uncharacterized protein</fullName>
    </submittedName>
</protein>
<feature type="region of interest" description="Disordered" evidence="1">
    <location>
        <begin position="1"/>
        <end position="48"/>
    </location>
</feature>
<evidence type="ECO:0000313" key="3">
    <source>
        <dbReference type="Proteomes" id="UP000189674"/>
    </source>
</evidence>
<evidence type="ECO:0000256" key="1">
    <source>
        <dbReference type="SAM" id="MobiDB-lite"/>
    </source>
</evidence>
<dbReference type="STRING" id="1936003.STSP2_01954"/>
<reference evidence="3" key="1">
    <citation type="submission" date="2017-02" db="EMBL/GenBank/DDBJ databases">
        <title>Comparative genomics and description of representatives of a novel lineage of planctomycetes thriving in anoxic sediments.</title>
        <authorList>
            <person name="Spring S."/>
            <person name="Bunk B."/>
            <person name="Sproer C."/>
        </authorList>
    </citation>
    <scope>NUCLEOTIDE SEQUENCE [LARGE SCALE GENOMIC DNA]</scope>
    <source>
        <strain evidence="3">ST-NAGAB-D1</strain>
    </source>
</reference>
<keyword evidence="3" id="KW-1185">Reference proteome</keyword>
<sequence>MLSEKSEAAAGTTAPQRKTKSTGDYHFCPSPSSSKRAEKIAQRRSDMPRSYQAKYARAVSGKSLRAAVDSFCLECMMWQRNEVRKCTSLACPLWAYRPYKPQQKLQTSVIHKNGDKNVA</sequence>